<proteinExistence type="predicted"/>
<dbReference type="EMBL" id="GBRH01187345">
    <property type="protein sequence ID" value="JAE10551.1"/>
    <property type="molecule type" value="Transcribed_RNA"/>
</dbReference>
<accession>A0A0A9FK80</accession>
<organism evidence="1">
    <name type="scientific">Arundo donax</name>
    <name type="common">Giant reed</name>
    <name type="synonym">Donax arundinaceus</name>
    <dbReference type="NCBI Taxonomy" id="35708"/>
    <lineage>
        <taxon>Eukaryota</taxon>
        <taxon>Viridiplantae</taxon>
        <taxon>Streptophyta</taxon>
        <taxon>Embryophyta</taxon>
        <taxon>Tracheophyta</taxon>
        <taxon>Spermatophyta</taxon>
        <taxon>Magnoliopsida</taxon>
        <taxon>Liliopsida</taxon>
        <taxon>Poales</taxon>
        <taxon>Poaceae</taxon>
        <taxon>PACMAD clade</taxon>
        <taxon>Arundinoideae</taxon>
        <taxon>Arundineae</taxon>
        <taxon>Arundo</taxon>
    </lineage>
</organism>
<sequence>MIKLRVCFIQQNINQIKNIPNITQLRELFTIIICCSYS</sequence>
<protein>
    <submittedName>
        <fullName evidence="1">Uncharacterized protein</fullName>
    </submittedName>
</protein>
<name>A0A0A9FK80_ARUDO</name>
<evidence type="ECO:0000313" key="1">
    <source>
        <dbReference type="EMBL" id="JAE10551.1"/>
    </source>
</evidence>
<dbReference type="AlphaFoldDB" id="A0A0A9FK80"/>
<reference evidence="1" key="1">
    <citation type="submission" date="2014-09" db="EMBL/GenBank/DDBJ databases">
        <authorList>
            <person name="Magalhaes I.L.F."/>
            <person name="Oliveira U."/>
            <person name="Santos F.R."/>
            <person name="Vidigal T.H.D.A."/>
            <person name="Brescovit A.D."/>
            <person name="Santos A.J."/>
        </authorList>
    </citation>
    <scope>NUCLEOTIDE SEQUENCE</scope>
    <source>
        <tissue evidence="1">Shoot tissue taken approximately 20 cm above the soil surface</tissue>
    </source>
</reference>
<reference evidence="1" key="2">
    <citation type="journal article" date="2015" name="Data Brief">
        <title>Shoot transcriptome of the giant reed, Arundo donax.</title>
        <authorList>
            <person name="Barrero R.A."/>
            <person name="Guerrero F.D."/>
            <person name="Moolhuijzen P."/>
            <person name="Goolsby J.A."/>
            <person name="Tidwell J."/>
            <person name="Bellgard S.E."/>
            <person name="Bellgard M.I."/>
        </authorList>
    </citation>
    <scope>NUCLEOTIDE SEQUENCE</scope>
    <source>
        <tissue evidence="1">Shoot tissue taken approximately 20 cm above the soil surface</tissue>
    </source>
</reference>